<dbReference type="SUPFAM" id="SSF81301">
    <property type="entry name" value="Nucleotidyltransferase"/>
    <property type="match status" value="1"/>
</dbReference>
<evidence type="ECO:0008006" key="3">
    <source>
        <dbReference type="Google" id="ProtNLM"/>
    </source>
</evidence>
<dbReference type="EMBL" id="MIEK01000020">
    <property type="protein sequence ID" value="OEH82578.1"/>
    <property type="molecule type" value="Genomic_DNA"/>
</dbReference>
<dbReference type="PANTHER" id="PTHR34822:SF1">
    <property type="entry name" value="GRPB FAMILY PROTEIN"/>
    <property type="match status" value="1"/>
</dbReference>
<comment type="caution">
    <text evidence="1">The sequence shown here is derived from an EMBL/GenBank/DDBJ whole genome shotgun (WGS) entry which is preliminary data.</text>
</comment>
<name>A0A1E5KXQ2_9ENTE</name>
<evidence type="ECO:0000313" key="2">
    <source>
        <dbReference type="Proteomes" id="UP000095256"/>
    </source>
</evidence>
<organism evidence="1 2">
    <name type="scientific">Enterococcus rivorum</name>
    <dbReference type="NCBI Taxonomy" id="762845"/>
    <lineage>
        <taxon>Bacteria</taxon>
        <taxon>Bacillati</taxon>
        <taxon>Bacillota</taxon>
        <taxon>Bacilli</taxon>
        <taxon>Lactobacillales</taxon>
        <taxon>Enterococcaceae</taxon>
        <taxon>Enterococcus</taxon>
    </lineage>
</organism>
<accession>A0A1E5KXQ2</accession>
<keyword evidence="2" id="KW-1185">Reference proteome</keyword>
<dbReference type="AlphaFoldDB" id="A0A1E5KXQ2"/>
<protein>
    <recommendedName>
        <fullName evidence="3">GrpB family protein</fullName>
    </recommendedName>
</protein>
<dbReference type="Proteomes" id="UP000095256">
    <property type="component" value="Unassembled WGS sequence"/>
</dbReference>
<evidence type="ECO:0000313" key="1">
    <source>
        <dbReference type="EMBL" id="OEH82578.1"/>
    </source>
</evidence>
<gene>
    <name evidence="1" type="ORF">BCR26_12925</name>
</gene>
<dbReference type="Pfam" id="PF04229">
    <property type="entry name" value="GrpB"/>
    <property type="match status" value="1"/>
</dbReference>
<dbReference type="InterPro" id="IPR007344">
    <property type="entry name" value="GrpB/CoaE"/>
</dbReference>
<sequence>MRKIEVIDYDVNWPKDYLKEEKRLKLFLKKELIQSFHIGSTSVPGLKAKPIIDILLVVQDLSELDAYSDEFEKLGYEVLGECGIENRRFFQKGGEKRTHHIHAFQYDNINEIERHILYRNYLRTHPEDCARYASIKNLMAEKYPHDIEKYCAGKNELVKEIERLSLKWHWLTIK</sequence>
<dbReference type="PANTHER" id="PTHR34822">
    <property type="entry name" value="GRPB DOMAIN PROTEIN (AFU_ORTHOLOGUE AFUA_1G01530)"/>
    <property type="match status" value="1"/>
</dbReference>
<dbReference type="OrthoDB" id="9799092at2"/>
<dbReference type="STRING" id="762845.BCR26_12925"/>
<reference evidence="1 2" key="1">
    <citation type="submission" date="2016-09" db="EMBL/GenBank/DDBJ databases">
        <authorList>
            <person name="Capua I."/>
            <person name="De Benedictis P."/>
            <person name="Joannis T."/>
            <person name="Lombin L.H."/>
            <person name="Cattoli G."/>
        </authorList>
    </citation>
    <scope>NUCLEOTIDE SEQUENCE [LARGE SCALE GENOMIC DNA]</scope>
    <source>
        <strain evidence="1 2">LMG 25899</strain>
    </source>
</reference>
<dbReference type="Gene3D" id="3.30.460.10">
    <property type="entry name" value="Beta Polymerase, domain 2"/>
    <property type="match status" value="1"/>
</dbReference>
<proteinExistence type="predicted"/>
<dbReference type="InterPro" id="IPR043519">
    <property type="entry name" value="NT_sf"/>
</dbReference>